<protein>
    <submittedName>
        <fullName evidence="6">Mannosylglycerate hydrolase</fullName>
    </submittedName>
</protein>
<evidence type="ECO:0000256" key="3">
    <source>
        <dbReference type="ARBA" id="ARBA00022801"/>
    </source>
</evidence>
<gene>
    <name evidence="6" type="primary">mngB_2</name>
    <name evidence="6" type="ORF">SCARR_04002</name>
</gene>
<dbReference type="SUPFAM" id="SSF74650">
    <property type="entry name" value="Galactose mutarotase-like"/>
    <property type="match status" value="1"/>
</dbReference>
<organism evidence="6 7">
    <name type="scientific">Pontiella sulfatireligans</name>
    <dbReference type="NCBI Taxonomy" id="2750658"/>
    <lineage>
        <taxon>Bacteria</taxon>
        <taxon>Pseudomonadati</taxon>
        <taxon>Kiritimatiellota</taxon>
        <taxon>Kiritimatiellia</taxon>
        <taxon>Kiritimatiellales</taxon>
        <taxon>Pontiellaceae</taxon>
        <taxon>Pontiella</taxon>
    </lineage>
</organism>
<reference evidence="6 7" key="1">
    <citation type="submission" date="2019-04" db="EMBL/GenBank/DDBJ databases">
        <authorList>
            <person name="Van Vliet M D."/>
        </authorList>
    </citation>
    <scope>NUCLEOTIDE SEQUENCE [LARGE SCALE GENOMIC DNA]</scope>
    <source>
        <strain evidence="6 7">F21</strain>
    </source>
</reference>
<dbReference type="InterPro" id="IPR037094">
    <property type="entry name" value="Glyco_hydro_38_cen_sf"/>
</dbReference>
<dbReference type="InterPro" id="IPR028995">
    <property type="entry name" value="Glyco_hydro_57/38_cen_sf"/>
</dbReference>
<dbReference type="RefSeq" id="WP_168433453.1">
    <property type="nucleotide sequence ID" value="NZ_CAAHFH010000002.1"/>
</dbReference>
<dbReference type="Pfam" id="PF01074">
    <property type="entry name" value="Glyco_hydro_38N"/>
    <property type="match status" value="1"/>
</dbReference>
<dbReference type="InterPro" id="IPR041147">
    <property type="entry name" value="GH38_C"/>
</dbReference>
<evidence type="ECO:0000256" key="4">
    <source>
        <dbReference type="ARBA" id="ARBA00023295"/>
    </source>
</evidence>
<dbReference type="GO" id="GO:0046872">
    <property type="term" value="F:metal ion binding"/>
    <property type="evidence" value="ECO:0007669"/>
    <property type="project" value="UniProtKB-KW"/>
</dbReference>
<dbReference type="EMBL" id="CAAHFH010000002">
    <property type="protein sequence ID" value="VGO21922.1"/>
    <property type="molecule type" value="Genomic_DNA"/>
</dbReference>
<keyword evidence="7" id="KW-1185">Reference proteome</keyword>
<dbReference type="Proteomes" id="UP000346198">
    <property type="component" value="Unassembled WGS sequence"/>
</dbReference>
<name>A0A6C2UNT3_9BACT</name>
<dbReference type="Gene3D" id="3.40.50.11160">
    <property type="match status" value="1"/>
</dbReference>
<dbReference type="Pfam" id="PF09261">
    <property type="entry name" value="Alpha-mann_mid"/>
    <property type="match status" value="1"/>
</dbReference>
<dbReference type="InterPro" id="IPR027291">
    <property type="entry name" value="Glyco_hydro_38_N_sf"/>
</dbReference>
<dbReference type="Pfam" id="PF17677">
    <property type="entry name" value="Glyco_hydro38C2"/>
    <property type="match status" value="1"/>
</dbReference>
<dbReference type="PANTHER" id="PTHR46017:SF2">
    <property type="entry name" value="MANNOSYLGLYCERATE HYDROLASE"/>
    <property type="match status" value="1"/>
</dbReference>
<dbReference type="AlphaFoldDB" id="A0A6C2UNT3"/>
<keyword evidence="4" id="KW-0326">Glycosidase</keyword>
<dbReference type="PANTHER" id="PTHR46017">
    <property type="entry name" value="ALPHA-MANNOSIDASE 2C1"/>
    <property type="match status" value="1"/>
</dbReference>
<dbReference type="SUPFAM" id="SSF88688">
    <property type="entry name" value="Families 57/38 glycoside transferase middle domain"/>
    <property type="match status" value="1"/>
</dbReference>
<dbReference type="SUPFAM" id="SSF88713">
    <property type="entry name" value="Glycoside hydrolase/deacetylase"/>
    <property type="match status" value="1"/>
</dbReference>
<dbReference type="InterPro" id="IPR015341">
    <property type="entry name" value="Glyco_hydro_38_cen"/>
</dbReference>
<dbReference type="GO" id="GO:0006013">
    <property type="term" value="P:mannose metabolic process"/>
    <property type="evidence" value="ECO:0007669"/>
    <property type="project" value="InterPro"/>
</dbReference>
<dbReference type="InterPro" id="IPR011013">
    <property type="entry name" value="Gal_mutarotase_sf_dom"/>
</dbReference>
<feature type="domain" description="Glycoside hydrolase family 38 central" evidence="5">
    <location>
        <begin position="340"/>
        <end position="413"/>
    </location>
</feature>
<sequence>MKPDASHIKKIIVVSNTHWDREFRRSFEKTRHRLLTMMDTTLDILENDPEYKSFTMDGHSIMLDDYLEIRPERRKQIEKFIANGRLIVGPYYTLPEEFSIGQEALVRNLMYGRKTVESYGGKCGTVAYTPSSWGQAGQLPQIFADFGLKYMMFYRGVSHHECDAEWIWEAPDGTQVTASRFALYCRYNWYYQVHRPVTTGRNFEKDYQWGEFDEAPMRPADGLAGEDLTFDLHDPADLYNPAPLKEAVERMVEEEGPHFTTSTFLAMHGHDISVAVPNESKVIKDAQELFKGTYEISHGTLEDFWAEAEKELDRSTMPVLKGERRSYLKEGKWTFLFPGTVSARTYLKQLDFAATEKLVCRAEPLAALSMACGSAAPSTYLDRGWRYLLASHTHDANGGCAPDEVCKDMEYRYRKVNDIADIVTEDAIAHITKNLDPAGQPADVMQLAVFNPLPIERDAIVAVDLEIPRKNQAAHASLGEGIATQPISHEASSSFVDSIWEVPRILESNRVKFHAKLTKLPALGYRVYPINPQQEELRLNDSLATGPDTLENEAIKAVVNGNGTVDLTCKATGKSYPQANYLRDQGETGNAWKHVPPTFDAVFNSLGCHARISIIESGPVSSTIRAEYDFEVPQDYADGNSRSCTLATIPVRMDYTLQAGSPLLQVKLTLDNTAKDHWLRACSATGLDTGISVSDAHFDVLERPIPLPDSRGWVERAYGMQPLQTFADVSDGTNGLAVLPKGLFEYEAIDDPQHTLALTLLRACRIKLAVSEEKMTELPDEGVQCPGVQTFEYALCPHAGNWQAADLATVSSIWNTPVRAMQIGRGKGSLPLEQSFIALKGKGIRISAIKPAEDANGIIVRLFNTSKEEQTATLQLGKETTCTRVGMDESEVEALGSFQTLELSVPAKKILSVKLLAD</sequence>
<evidence type="ECO:0000256" key="1">
    <source>
        <dbReference type="ARBA" id="ARBA00009792"/>
    </source>
</evidence>
<dbReference type="GO" id="GO:0004559">
    <property type="term" value="F:alpha-mannosidase activity"/>
    <property type="evidence" value="ECO:0007669"/>
    <property type="project" value="InterPro"/>
</dbReference>
<dbReference type="Gene3D" id="1.20.1270.50">
    <property type="entry name" value="Glycoside hydrolase family 38, central domain"/>
    <property type="match status" value="1"/>
</dbReference>
<dbReference type="InterPro" id="IPR011682">
    <property type="entry name" value="Glyco_hydro_38_C"/>
</dbReference>
<dbReference type="InterPro" id="IPR000602">
    <property type="entry name" value="Glyco_hydro_38_N"/>
</dbReference>
<dbReference type="Gene3D" id="3.20.110.10">
    <property type="entry name" value="Glycoside hydrolase 38, N terminal domain"/>
    <property type="match status" value="1"/>
</dbReference>
<dbReference type="InterPro" id="IPR011330">
    <property type="entry name" value="Glyco_hydro/deAcase_b/a-brl"/>
</dbReference>
<proteinExistence type="inferred from homology"/>
<keyword evidence="3 6" id="KW-0378">Hydrolase</keyword>
<comment type="similarity">
    <text evidence="1">Belongs to the glycosyl hydrolase 38 family.</text>
</comment>
<evidence type="ECO:0000313" key="7">
    <source>
        <dbReference type="Proteomes" id="UP000346198"/>
    </source>
</evidence>
<accession>A0A6C2UNT3</accession>
<dbReference type="Gene3D" id="2.70.98.30">
    <property type="entry name" value="Golgi alpha-mannosidase II, domain 4"/>
    <property type="match status" value="1"/>
</dbReference>
<evidence type="ECO:0000256" key="2">
    <source>
        <dbReference type="ARBA" id="ARBA00022723"/>
    </source>
</evidence>
<dbReference type="Pfam" id="PF07748">
    <property type="entry name" value="Glyco_hydro_38C"/>
    <property type="match status" value="1"/>
</dbReference>
<dbReference type="Gene3D" id="2.60.40.2220">
    <property type="match status" value="1"/>
</dbReference>
<dbReference type="GO" id="GO:0030246">
    <property type="term" value="F:carbohydrate binding"/>
    <property type="evidence" value="ECO:0007669"/>
    <property type="project" value="InterPro"/>
</dbReference>
<evidence type="ECO:0000313" key="6">
    <source>
        <dbReference type="EMBL" id="VGO21922.1"/>
    </source>
</evidence>
<dbReference type="GO" id="GO:0009313">
    <property type="term" value="P:oligosaccharide catabolic process"/>
    <property type="evidence" value="ECO:0007669"/>
    <property type="project" value="TreeGrafter"/>
</dbReference>
<keyword evidence="2" id="KW-0479">Metal-binding</keyword>
<dbReference type="SMART" id="SM00872">
    <property type="entry name" value="Alpha-mann_mid"/>
    <property type="match status" value="1"/>
</dbReference>
<evidence type="ECO:0000259" key="5">
    <source>
        <dbReference type="SMART" id="SM00872"/>
    </source>
</evidence>